<sequence length="33" mass="3543">MIPSSYLSLLHSLTTLRSKAIDSSSLFPCSSPC</sequence>
<evidence type="ECO:0000313" key="2">
    <source>
        <dbReference type="Proteomes" id="UP000015104"/>
    </source>
</evidence>
<dbReference type="EnsemblMetazoa" id="tetur02g12610.1">
    <property type="protein sequence ID" value="tetur02g12610.1"/>
    <property type="gene ID" value="tetur02g12610"/>
</dbReference>
<dbReference type="Proteomes" id="UP000015104">
    <property type="component" value="Unassembled WGS sequence"/>
</dbReference>
<organism evidence="1 2">
    <name type="scientific">Tetranychus urticae</name>
    <name type="common">Two-spotted spider mite</name>
    <dbReference type="NCBI Taxonomy" id="32264"/>
    <lineage>
        <taxon>Eukaryota</taxon>
        <taxon>Metazoa</taxon>
        <taxon>Ecdysozoa</taxon>
        <taxon>Arthropoda</taxon>
        <taxon>Chelicerata</taxon>
        <taxon>Arachnida</taxon>
        <taxon>Acari</taxon>
        <taxon>Acariformes</taxon>
        <taxon>Trombidiformes</taxon>
        <taxon>Prostigmata</taxon>
        <taxon>Eleutherengona</taxon>
        <taxon>Raphignathae</taxon>
        <taxon>Tetranychoidea</taxon>
        <taxon>Tetranychidae</taxon>
        <taxon>Tetranychus</taxon>
    </lineage>
</organism>
<reference evidence="1" key="2">
    <citation type="submission" date="2015-06" db="UniProtKB">
        <authorList>
            <consortium name="EnsemblMetazoa"/>
        </authorList>
    </citation>
    <scope>IDENTIFICATION</scope>
</reference>
<reference evidence="2" key="1">
    <citation type="submission" date="2011-08" db="EMBL/GenBank/DDBJ databases">
        <authorList>
            <person name="Rombauts S."/>
        </authorList>
    </citation>
    <scope>NUCLEOTIDE SEQUENCE</scope>
    <source>
        <strain evidence="2">London</strain>
    </source>
</reference>
<accession>T1JXN0</accession>
<proteinExistence type="predicted"/>
<protein>
    <submittedName>
        <fullName evidence="1">Uncharacterized protein</fullName>
    </submittedName>
</protein>
<evidence type="ECO:0000313" key="1">
    <source>
        <dbReference type="EnsemblMetazoa" id="tetur02g12610.1"/>
    </source>
</evidence>
<dbReference type="HOGENOM" id="CLU_3385332_0_0_1"/>
<dbReference type="AlphaFoldDB" id="T1JXN0"/>
<dbReference type="EMBL" id="CAEY01000832">
    <property type="status" value="NOT_ANNOTATED_CDS"/>
    <property type="molecule type" value="Genomic_DNA"/>
</dbReference>
<keyword evidence="2" id="KW-1185">Reference proteome</keyword>
<name>T1JXN0_TETUR</name>